<evidence type="ECO:0000256" key="1">
    <source>
        <dbReference type="ARBA" id="ARBA00005417"/>
    </source>
</evidence>
<dbReference type="InterPro" id="IPR050166">
    <property type="entry name" value="ABC_transporter_ATP-bind"/>
</dbReference>
<dbReference type="InterPro" id="IPR003439">
    <property type="entry name" value="ABC_transporter-like_ATP-bd"/>
</dbReference>
<dbReference type="EMBL" id="CADIKI010000024">
    <property type="protein sequence ID" value="CAB3807349.1"/>
    <property type="molecule type" value="Genomic_DNA"/>
</dbReference>
<keyword evidence="5" id="KW-0547">Nucleotide-binding</keyword>
<evidence type="ECO:0000256" key="4">
    <source>
        <dbReference type="ARBA" id="ARBA00022519"/>
    </source>
</evidence>
<dbReference type="SUPFAM" id="SSF52540">
    <property type="entry name" value="P-loop containing nucleoside triphosphate hydrolases"/>
    <property type="match status" value="1"/>
</dbReference>
<reference evidence="8 9" key="1">
    <citation type="submission" date="2020-04" db="EMBL/GenBank/DDBJ databases">
        <authorList>
            <person name="De Canck E."/>
        </authorList>
    </citation>
    <scope>NUCLEOTIDE SEQUENCE [LARGE SCALE GENOMIC DNA]</scope>
    <source>
        <strain evidence="8 9">LMG 27177</strain>
    </source>
</reference>
<keyword evidence="3" id="KW-1003">Cell membrane</keyword>
<dbReference type="Gene3D" id="3.40.50.300">
    <property type="entry name" value="P-loop containing nucleotide triphosphate hydrolases"/>
    <property type="match status" value="1"/>
</dbReference>
<sequence>MLTHTQPWDAFRVEHLSVDYGGRPSPIKDLSLDLRAGEVTCVLGKSGCGKTTLLKALGGFVQAEPSGGVLFRGHYLRGPTPEIVMIFQENNLFPWLTVSQNIGFALKFRPPPGAGKKAAIRQMLDTVGLADAAHAYPHQLSGGMRQRAAIARALITEPQVLLLDEPFSALDVGLRRRMHVLMHDLWQRTGKTMVMVTHNIEEAILVGHRVIVLGARPARVLFDADTRAPDMRDRYAPAFLDLQKQLESYID</sequence>
<accession>A0A6J5GW73</accession>
<evidence type="ECO:0000256" key="5">
    <source>
        <dbReference type="ARBA" id="ARBA00022741"/>
    </source>
</evidence>
<protein>
    <submittedName>
        <fullName evidence="8">Taurine import ATP-binding protein TauB</fullName>
    </submittedName>
</protein>
<dbReference type="GO" id="GO:0005524">
    <property type="term" value="F:ATP binding"/>
    <property type="evidence" value="ECO:0007669"/>
    <property type="project" value="UniProtKB-KW"/>
</dbReference>
<evidence type="ECO:0000256" key="3">
    <source>
        <dbReference type="ARBA" id="ARBA00022475"/>
    </source>
</evidence>
<organism evidence="8 9">
    <name type="scientific">Paraburkholderia fynbosensis</name>
    <dbReference type="NCBI Taxonomy" id="1200993"/>
    <lineage>
        <taxon>Bacteria</taxon>
        <taxon>Pseudomonadati</taxon>
        <taxon>Pseudomonadota</taxon>
        <taxon>Betaproteobacteria</taxon>
        <taxon>Burkholderiales</taxon>
        <taxon>Burkholderiaceae</taxon>
        <taxon>Paraburkholderia</taxon>
    </lineage>
</organism>
<dbReference type="InterPro" id="IPR017871">
    <property type="entry name" value="ABC_transporter-like_CS"/>
</dbReference>
<name>A0A6J5GW73_9BURK</name>
<evidence type="ECO:0000259" key="7">
    <source>
        <dbReference type="PROSITE" id="PS50893"/>
    </source>
</evidence>
<dbReference type="PROSITE" id="PS00211">
    <property type="entry name" value="ABC_TRANSPORTER_1"/>
    <property type="match status" value="1"/>
</dbReference>
<dbReference type="RefSeq" id="WP_175165396.1">
    <property type="nucleotide sequence ID" value="NZ_CADIKI010000024.1"/>
</dbReference>
<evidence type="ECO:0000256" key="6">
    <source>
        <dbReference type="ARBA" id="ARBA00022840"/>
    </source>
</evidence>
<gene>
    <name evidence="8" type="primary">tauB_1</name>
    <name evidence="8" type="ORF">LMG27177_06316</name>
</gene>
<feature type="domain" description="ABC transporter" evidence="7">
    <location>
        <begin position="11"/>
        <end position="240"/>
    </location>
</feature>
<evidence type="ECO:0000256" key="2">
    <source>
        <dbReference type="ARBA" id="ARBA00022448"/>
    </source>
</evidence>
<keyword evidence="6 8" id="KW-0067">ATP-binding</keyword>
<dbReference type="InterPro" id="IPR003593">
    <property type="entry name" value="AAA+_ATPase"/>
</dbReference>
<keyword evidence="4" id="KW-0472">Membrane</keyword>
<dbReference type="PANTHER" id="PTHR42788">
    <property type="entry name" value="TAURINE IMPORT ATP-BINDING PROTEIN-RELATED"/>
    <property type="match status" value="1"/>
</dbReference>
<keyword evidence="9" id="KW-1185">Reference proteome</keyword>
<evidence type="ECO:0000313" key="8">
    <source>
        <dbReference type="EMBL" id="CAB3807349.1"/>
    </source>
</evidence>
<keyword evidence="4" id="KW-0997">Cell inner membrane</keyword>
<dbReference type="CDD" id="cd03293">
    <property type="entry name" value="ABC_NrtD_SsuB_transporters"/>
    <property type="match status" value="1"/>
</dbReference>
<proteinExistence type="inferred from homology"/>
<evidence type="ECO:0000313" key="9">
    <source>
        <dbReference type="Proteomes" id="UP000494252"/>
    </source>
</evidence>
<dbReference type="Pfam" id="PF00005">
    <property type="entry name" value="ABC_tran"/>
    <property type="match status" value="1"/>
</dbReference>
<dbReference type="InterPro" id="IPR027417">
    <property type="entry name" value="P-loop_NTPase"/>
</dbReference>
<dbReference type="Proteomes" id="UP000494252">
    <property type="component" value="Unassembled WGS sequence"/>
</dbReference>
<keyword evidence="2" id="KW-0813">Transport</keyword>
<dbReference type="GO" id="GO:0016887">
    <property type="term" value="F:ATP hydrolysis activity"/>
    <property type="evidence" value="ECO:0007669"/>
    <property type="project" value="InterPro"/>
</dbReference>
<dbReference type="SMART" id="SM00382">
    <property type="entry name" value="AAA"/>
    <property type="match status" value="1"/>
</dbReference>
<dbReference type="PANTHER" id="PTHR42788:SF19">
    <property type="entry name" value="ALIPHATIC SULFONATES IMPORT ATP-BINDING PROTEIN SSUB 2"/>
    <property type="match status" value="1"/>
</dbReference>
<dbReference type="AlphaFoldDB" id="A0A6J5GW73"/>
<dbReference type="PROSITE" id="PS50893">
    <property type="entry name" value="ABC_TRANSPORTER_2"/>
    <property type="match status" value="1"/>
</dbReference>
<comment type="similarity">
    <text evidence="1">Belongs to the ABC transporter superfamily.</text>
</comment>